<proteinExistence type="predicted"/>
<dbReference type="InterPro" id="IPR025991">
    <property type="entry name" value="Chemoreceptor_zinc-bind_dom"/>
</dbReference>
<accession>A0A011NHF0</accession>
<dbReference type="STRING" id="1454003.AW10_00640"/>
<dbReference type="Pfam" id="PF13682">
    <property type="entry name" value="CZB"/>
    <property type="match status" value="1"/>
</dbReference>
<sequence>MGSTSYSQPEVQRVRVDKLDKLNRVDKMADIEKAIGNHALWMSHLRDAIVQAHPSVDVAEVRAEDQCEFGKWLYDPCLSVEDRASSVYQDVKRLHADFHRLAARVIELAASGRPLDAYALLYGEYITMSGRLAIAMRAWQDRLKGSS</sequence>
<gene>
    <name evidence="2" type="ORF">AW10_00640</name>
</gene>
<evidence type="ECO:0000313" key="2">
    <source>
        <dbReference type="EMBL" id="EXI82193.1"/>
    </source>
</evidence>
<comment type="caution">
    <text evidence="2">The sequence shown here is derived from an EMBL/GenBank/DDBJ whole genome shotgun (WGS) entry which is preliminary data.</text>
</comment>
<feature type="domain" description="Chemoreceptor zinc-binding" evidence="1">
    <location>
        <begin position="38"/>
        <end position="106"/>
    </location>
</feature>
<dbReference type="Proteomes" id="UP000021816">
    <property type="component" value="Unassembled WGS sequence"/>
</dbReference>
<dbReference type="Gene3D" id="1.20.120.30">
    <property type="entry name" value="Aspartate receptor, ligand-binding domain"/>
    <property type="match status" value="1"/>
</dbReference>
<evidence type="ECO:0000259" key="1">
    <source>
        <dbReference type="Pfam" id="PF13682"/>
    </source>
</evidence>
<evidence type="ECO:0000313" key="3">
    <source>
        <dbReference type="Proteomes" id="UP000021816"/>
    </source>
</evidence>
<dbReference type="AlphaFoldDB" id="A0A011NHF0"/>
<dbReference type="EMBL" id="JEMX01000012">
    <property type="protein sequence ID" value="EXI82193.1"/>
    <property type="molecule type" value="Genomic_DNA"/>
</dbReference>
<dbReference type="PATRIC" id="fig|1454003.3.peg.655"/>
<reference evidence="2 3" key="1">
    <citation type="submission" date="2014-02" db="EMBL/GenBank/DDBJ databases">
        <title>Expanding our view of genomic diversity in Candidatus Accumulibacter clades.</title>
        <authorList>
            <person name="Skennerton C.T."/>
            <person name="Barr J.J."/>
            <person name="Slater F.R."/>
            <person name="Bond P.L."/>
            <person name="Tyson G.W."/>
        </authorList>
    </citation>
    <scope>NUCLEOTIDE SEQUENCE [LARGE SCALE GENOMIC DNA]</scope>
    <source>
        <strain evidence="3">BA-92</strain>
    </source>
</reference>
<name>A0A011NHF0_9PROT</name>
<organism evidence="2 3">
    <name type="scientific">Candidatus Accumulibacter appositus</name>
    <dbReference type="NCBI Taxonomy" id="1454003"/>
    <lineage>
        <taxon>Bacteria</taxon>
        <taxon>Pseudomonadati</taxon>
        <taxon>Pseudomonadota</taxon>
        <taxon>Betaproteobacteria</taxon>
        <taxon>Candidatus Accumulibacter</taxon>
    </lineage>
</organism>
<protein>
    <submittedName>
        <fullName evidence="2">Diguanylate cyclase</fullName>
    </submittedName>
</protein>